<dbReference type="InterPro" id="IPR045191">
    <property type="entry name" value="MBR1/2-like"/>
</dbReference>
<organism evidence="11 12">
    <name type="scientific">Camellia sinensis var. sinensis</name>
    <name type="common">China tea</name>
    <dbReference type="NCBI Taxonomy" id="542762"/>
    <lineage>
        <taxon>Eukaryota</taxon>
        <taxon>Viridiplantae</taxon>
        <taxon>Streptophyta</taxon>
        <taxon>Embryophyta</taxon>
        <taxon>Tracheophyta</taxon>
        <taxon>Spermatophyta</taxon>
        <taxon>Magnoliopsida</taxon>
        <taxon>eudicotyledons</taxon>
        <taxon>Gunneridae</taxon>
        <taxon>Pentapetalae</taxon>
        <taxon>asterids</taxon>
        <taxon>Ericales</taxon>
        <taxon>Theaceae</taxon>
        <taxon>Camellia</taxon>
    </lineage>
</organism>
<dbReference type="EMBL" id="SDRB02009964">
    <property type="protein sequence ID" value="THG07457.1"/>
    <property type="molecule type" value="Genomic_DNA"/>
</dbReference>
<dbReference type="GO" id="GO:0061630">
    <property type="term" value="F:ubiquitin protein ligase activity"/>
    <property type="evidence" value="ECO:0007669"/>
    <property type="project" value="UniProtKB-EC"/>
</dbReference>
<keyword evidence="4" id="KW-0479">Metal-binding</keyword>
<dbReference type="PROSITE" id="PS50089">
    <property type="entry name" value="ZF_RING_2"/>
    <property type="match status" value="1"/>
</dbReference>
<dbReference type="SMART" id="SM00184">
    <property type="entry name" value="RING"/>
    <property type="match status" value="1"/>
</dbReference>
<keyword evidence="6" id="KW-0833">Ubl conjugation pathway</keyword>
<evidence type="ECO:0000256" key="1">
    <source>
        <dbReference type="ARBA" id="ARBA00000900"/>
    </source>
</evidence>
<keyword evidence="12" id="KW-1185">Reference proteome</keyword>
<keyword evidence="7" id="KW-0862">Zinc</keyword>
<evidence type="ECO:0000256" key="8">
    <source>
        <dbReference type="PROSITE-ProRule" id="PRU00175"/>
    </source>
</evidence>
<dbReference type="PANTHER" id="PTHR22937">
    <property type="entry name" value="E3 UBIQUITIN-PROTEIN LIGASE RNF165"/>
    <property type="match status" value="1"/>
</dbReference>
<dbReference type="PANTHER" id="PTHR22937:SF65">
    <property type="entry name" value="E3 UBIQUITIN-PROTEIN LIGASE ARK2C"/>
    <property type="match status" value="1"/>
</dbReference>
<name>A0A4V3WM72_CAMSN</name>
<evidence type="ECO:0000256" key="6">
    <source>
        <dbReference type="ARBA" id="ARBA00022786"/>
    </source>
</evidence>
<gene>
    <name evidence="11" type="ORF">TEA_003465</name>
</gene>
<dbReference type="GO" id="GO:0008270">
    <property type="term" value="F:zinc ion binding"/>
    <property type="evidence" value="ECO:0007669"/>
    <property type="project" value="UniProtKB-KW"/>
</dbReference>
<reference evidence="11 12" key="1">
    <citation type="journal article" date="2018" name="Proc. Natl. Acad. Sci. U.S.A.">
        <title>Draft genome sequence of Camellia sinensis var. sinensis provides insights into the evolution of the tea genome and tea quality.</title>
        <authorList>
            <person name="Wei C."/>
            <person name="Yang H."/>
            <person name="Wang S."/>
            <person name="Zhao J."/>
            <person name="Liu C."/>
            <person name="Gao L."/>
            <person name="Xia E."/>
            <person name="Lu Y."/>
            <person name="Tai Y."/>
            <person name="She G."/>
            <person name="Sun J."/>
            <person name="Cao H."/>
            <person name="Tong W."/>
            <person name="Gao Q."/>
            <person name="Li Y."/>
            <person name="Deng W."/>
            <person name="Jiang X."/>
            <person name="Wang W."/>
            <person name="Chen Q."/>
            <person name="Zhang S."/>
            <person name="Li H."/>
            <person name="Wu J."/>
            <person name="Wang P."/>
            <person name="Li P."/>
            <person name="Shi C."/>
            <person name="Zheng F."/>
            <person name="Jian J."/>
            <person name="Huang B."/>
            <person name="Shan D."/>
            <person name="Shi M."/>
            <person name="Fang C."/>
            <person name="Yue Y."/>
            <person name="Li F."/>
            <person name="Li D."/>
            <person name="Wei S."/>
            <person name="Han B."/>
            <person name="Jiang C."/>
            <person name="Yin Y."/>
            <person name="Xia T."/>
            <person name="Zhang Z."/>
            <person name="Bennetzen J.L."/>
            <person name="Zhao S."/>
            <person name="Wan X."/>
        </authorList>
    </citation>
    <scope>NUCLEOTIDE SEQUENCE [LARGE SCALE GENOMIC DNA]</scope>
    <source>
        <strain evidence="12">cv. Shuchazao</strain>
        <tissue evidence="11">Leaf</tissue>
    </source>
</reference>
<evidence type="ECO:0000256" key="3">
    <source>
        <dbReference type="ARBA" id="ARBA00022679"/>
    </source>
</evidence>
<evidence type="ECO:0000256" key="7">
    <source>
        <dbReference type="ARBA" id="ARBA00022833"/>
    </source>
</evidence>
<evidence type="ECO:0000256" key="9">
    <source>
        <dbReference type="SAM" id="MobiDB-lite"/>
    </source>
</evidence>
<keyword evidence="3" id="KW-0808">Transferase</keyword>
<protein>
    <recommendedName>
        <fullName evidence="2">RING-type E3 ubiquitin transferase</fullName>
        <ecNumber evidence="2">2.3.2.27</ecNumber>
    </recommendedName>
</protein>
<evidence type="ECO:0000256" key="2">
    <source>
        <dbReference type="ARBA" id="ARBA00012483"/>
    </source>
</evidence>
<feature type="region of interest" description="Disordered" evidence="9">
    <location>
        <begin position="274"/>
        <end position="294"/>
    </location>
</feature>
<evidence type="ECO:0000259" key="10">
    <source>
        <dbReference type="PROSITE" id="PS50089"/>
    </source>
</evidence>
<dbReference type="EC" id="2.3.2.27" evidence="2"/>
<feature type="region of interest" description="Disordered" evidence="9">
    <location>
        <begin position="214"/>
        <end position="234"/>
    </location>
</feature>
<dbReference type="Pfam" id="PF13639">
    <property type="entry name" value="zf-RING_2"/>
    <property type="match status" value="1"/>
</dbReference>
<feature type="compositionally biased region" description="Low complexity" evidence="9">
    <location>
        <begin position="220"/>
        <end position="229"/>
    </location>
</feature>
<dbReference type="Proteomes" id="UP000306102">
    <property type="component" value="Unassembled WGS sequence"/>
</dbReference>
<feature type="compositionally biased region" description="Low complexity" evidence="9">
    <location>
        <begin position="281"/>
        <end position="294"/>
    </location>
</feature>
<comment type="caution">
    <text evidence="11">The sequence shown here is derived from an EMBL/GenBank/DDBJ whole genome shotgun (WGS) entry which is preliminary data.</text>
</comment>
<keyword evidence="5 8" id="KW-0863">Zinc-finger</keyword>
<evidence type="ECO:0000256" key="4">
    <source>
        <dbReference type="ARBA" id="ARBA00022723"/>
    </source>
</evidence>
<evidence type="ECO:0000313" key="11">
    <source>
        <dbReference type="EMBL" id="THG07457.1"/>
    </source>
</evidence>
<dbReference type="InterPro" id="IPR001841">
    <property type="entry name" value="Znf_RING"/>
</dbReference>
<dbReference type="STRING" id="542762.A0A4V3WM72"/>
<dbReference type="SUPFAM" id="SSF57850">
    <property type="entry name" value="RING/U-box"/>
    <property type="match status" value="1"/>
</dbReference>
<evidence type="ECO:0000313" key="12">
    <source>
        <dbReference type="Proteomes" id="UP000306102"/>
    </source>
</evidence>
<sequence>MPMLLNWGSPGGVDIVYNPERQACSSVVVDFVAFDLISMHLRCRVPMFGIIKVLKGVAEAYLKHKLSIPWEALAFEKDLNLHVHKGRTAALENGSLVYPIDNILRGGAQFPSQWNSEARAIPHPSSNFSMEIPPFQPAFSGPSYVPFPQSSAAGNLYLAPQNNAGHAHSNYYGSCNIHENERGLLDSATGSVRGPFKRKGPAISEACERGSTGRFYGAGSSSSSSVLSLEKPPPDYQNVPSGHIGLPHYGGGSLSIAGEDPVRNVRSRSGLDWEANPMRTHSSSHSSHPYHSTIHSSSYRGAVGMTNMNATDETTPEWNFNTLPPSAPGRIRTAGTNGLGHESNQFLERGSGTEISGCHPGSVSSRNLVSSLQYLPAPPIQGTREGYASHSQRAIPSYRAGPSYPQFGHEVASTENSLQSLSETYPSRYSRPSAGGWHNGHRNGRSRIAIDRFQSISSIVDSHDRIGSEDFMMMDPSSLYASSGNFSDQYGDMRLDIDDMSYEELLALGERIGNVDTGLSEDMISKCLTETKICSDLNHEKGTCCICLEEYADGEEVGTMKNCGHNDFHVSCIRKWLLMKNSCPICKAPALTDGLKEE</sequence>
<proteinExistence type="predicted"/>
<dbReference type="AlphaFoldDB" id="A0A4V3WM72"/>
<feature type="domain" description="RING-type" evidence="10">
    <location>
        <begin position="544"/>
        <end position="587"/>
    </location>
</feature>
<evidence type="ECO:0000256" key="5">
    <source>
        <dbReference type="ARBA" id="ARBA00022771"/>
    </source>
</evidence>
<dbReference type="InterPro" id="IPR013083">
    <property type="entry name" value="Znf_RING/FYVE/PHD"/>
</dbReference>
<dbReference type="Gene3D" id="3.30.40.10">
    <property type="entry name" value="Zinc/RING finger domain, C3HC4 (zinc finger)"/>
    <property type="match status" value="1"/>
</dbReference>
<comment type="catalytic activity">
    <reaction evidence="1">
        <text>S-ubiquitinyl-[E2 ubiquitin-conjugating enzyme]-L-cysteine + [acceptor protein]-L-lysine = [E2 ubiquitin-conjugating enzyme]-L-cysteine + N(6)-ubiquitinyl-[acceptor protein]-L-lysine.</text>
        <dbReference type="EC" id="2.3.2.27"/>
    </reaction>
</comment>
<accession>A0A4V3WM72</accession>